<accession>A0A5N7MKJ2</accession>
<protein>
    <submittedName>
        <fullName evidence="1">Uncharacterized protein</fullName>
    </submittedName>
</protein>
<dbReference type="AlphaFoldDB" id="A0A5N7MKJ2"/>
<reference evidence="1 2" key="1">
    <citation type="journal article" date="2019" name="Syst. Appl. Microbiol.">
        <title>Microvirga tunisiensis sp. nov., a root nodule symbiotic bacterium isolated from Lupinus micranthus and L. luteus grown in Northern Tunisia.</title>
        <authorList>
            <person name="Msaddak A."/>
            <person name="Rejili M."/>
            <person name="Duran D."/>
            <person name="Mars M."/>
            <person name="Palacios J.M."/>
            <person name="Ruiz-Argueso T."/>
            <person name="Rey L."/>
            <person name="Imperial J."/>
        </authorList>
    </citation>
    <scope>NUCLEOTIDE SEQUENCE [LARGE SCALE GENOMIC DNA]</scope>
    <source>
        <strain evidence="1 2">Lmie10</strain>
    </source>
</reference>
<dbReference type="RefSeq" id="WP_152713903.1">
    <property type="nucleotide sequence ID" value="NZ_VOSJ01000097.1"/>
</dbReference>
<name>A0A5N7MKJ2_9HYPH</name>
<dbReference type="OrthoDB" id="8019390at2"/>
<gene>
    <name evidence="1" type="ORF">FS320_20960</name>
</gene>
<proteinExistence type="predicted"/>
<dbReference type="Proteomes" id="UP000403266">
    <property type="component" value="Unassembled WGS sequence"/>
</dbReference>
<dbReference type="EMBL" id="VOSK01000096">
    <property type="protein sequence ID" value="MPR27581.1"/>
    <property type="molecule type" value="Genomic_DNA"/>
</dbReference>
<comment type="caution">
    <text evidence="1">The sequence shown here is derived from an EMBL/GenBank/DDBJ whole genome shotgun (WGS) entry which is preliminary data.</text>
</comment>
<evidence type="ECO:0000313" key="2">
    <source>
        <dbReference type="Proteomes" id="UP000403266"/>
    </source>
</evidence>
<organism evidence="1 2">
    <name type="scientific">Microvirga tunisiensis</name>
    <dbReference type="NCBI Taxonomy" id="2108360"/>
    <lineage>
        <taxon>Bacteria</taxon>
        <taxon>Pseudomonadati</taxon>
        <taxon>Pseudomonadota</taxon>
        <taxon>Alphaproteobacteria</taxon>
        <taxon>Hyphomicrobiales</taxon>
        <taxon>Methylobacteriaceae</taxon>
        <taxon>Microvirga</taxon>
    </lineage>
</organism>
<evidence type="ECO:0000313" key="1">
    <source>
        <dbReference type="EMBL" id="MPR27581.1"/>
    </source>
</evidence>
<sequence>MRIAGLVGAAGLGLGLAAPAGALGAMAQGGLSGYQGAWLAGGSGCAEVYSSDGKGISFKRPVDIFVPAFIVSGNRLKTPQASCRIKSVRQTGDRERFLLNCANAVAGNEVRVLMATQPDGSLRRYFNEQDTTGTQYQRCSR</sequence>
<keyword evidence="2" id="KW-1185">Reference proteome</keyword>